<dbReference type="GO" id="GO:0043410">
    <property type="term" value="P:positive regulation of MAPK cascade"/>
    <property type="evidence" value="ECO:0007669"/>
    <property type="project" value="TreeGrafter"/>
</dbReference>
<evidence type="ECO:0000256" key="6">
    <source>
        <dbReference type="ARBA" id="ARBA00023040"/>
    </source>
</evidence>
<dbReference type="SMART" id="SM01381">
    <property type="entry name" value="7TM_GPCR_Srsx"/>
    <property type="match status" value="1"/>
</dbReference>
<keyword evidence="14" id="KW-1185">Reference proteome</keyword>
<feature type="transmembrane region" description="Helical" evidence="12">
    <location>
        <begin position="93"/>
        <end position="121"/>
    </location>
</feature>
<evidence type="ECO:0000256" key="5">
    <source>
        <dbReference type="ARBA" id="ARBA00022989"/>
    </source>
</evidence>
<feature type="compositionally biased region" description="Polar residues" evidence="11">
    <location>
        <begin position="598"/>
        <end position="620"/>
    </location>
</feature>
<feature type="compositionally biased region" description="Polar residues" evidence="11">
    <location>
        <begin position="390"/>
        <end position="403"/>
    </location>
</feature>
<keyword evidence="7 12" id="KW-0472">Membrane</keyword>
<dbReference type="Gene3D" id="1.20.1070.10">
    <property type="entry name" value="Rhodopsin 7-helix transmembrane proteins"/>
    <property type="match status" value="2"/>
</dbReference>
<dbReference type="OrthoDB" id="5977853at2759"/>
<feature type="region of interest" description="Disordered" evidence="11">
    <location>
        <begin position="343"/>
        <end position="414"/>
    </location>
</feature>
<dbReference type="GO" id="GO:0007200">
    <property type="term" value="P:phospholipase C-activating G protein-coupled receptor signaling pathway"/>
    <property type="evidence" value="ECO:0007669"/>
    <property type="project" value="TreeGrafter"/>
</dbReference>
<dbReference type="PRINTS" id="PR00237">
    <property type="entry name" value="GPCRRHODOPSN"/>
</dbReference>
<feature type="transmembrane region" description="Helical" evidence="12">
    <location>
        <begin position="493"/>
        <end position="515"/>
    </location>
</feature>
<feature type="region of interest" description="Disordered" evidence="11">
    <location>
        <begin position="592"/>
        <end position="634"/>
    </location>
</feature>
<comment type="similarity">
    <text evidence="2 10">Belongs to the G-protein coupled receptor 1 family.</text>
</comment>
<evidence type="ECO:0000256" key="3">
    <source>
        <dbReference type="ARBA" id="ARBA00022475"/>
    </source>
</evidence>
<evidence type="ECO:0000256" key="12">
    <source>
        <dbReference type="SAM" id="Phobius"/>
    </source>
</evidence>
<evidence type="ECO:0000313" key="14">
    <source>
        <dbReference type="Proteomes" id="UP000076858"/>
    </source>
</evidence>
<dbReference type="SUPFAM" id="SSF81321">
    <property type="entry name" value="Family A G protein-coupled receptor-like"/>
    <property type="match status" value="1"/>
</dbReference>
<reference evidence="13 14" key="1">
    <citation type="submission" date="2016-03" db="EMBL/GenBank/DDBJ databases">
        <title>EvidentialGene: Evidence-directed Construction of Genes on Genomes.</title>
        <authorList>
            <person name="Gilbert D.G."/>
            <person name="Choi J.-H."/>
            <person name="Mockaitis K."/>
            <person name="Colbourne J."/>
            <person name="Pfrender M."/>
        </authorList>
    </citation>
    <scope>NUCLEOTIDE SEQUENCE [LARGE SCALE GENOMIC DNA]</scope>
    <source>
        <strain evidence="13 14">Xinb3</strain>
        <tissue evidence="13">Complete organism</tissue>
    </source>
</reference>
<dbReference type="GO" id="GO:0005886">
    <property type="term" value="C:plasma membrane"/>
    <property type="evidence" value="ECO:0007669"/>
    <property type="project" value="UniProtKB-SubCell"/>
</dbReference>
<dbReference type="GO" id="GO:0071880">
    <property type="term" value="P:adenylate cyclase-activating adrenergic receptor signaling pathway"/>
    <property type="evidence" value="ECO:0007669"/>
    <property type="project" value="TreeGrafter"/>
</dbReference>
<keyword evidence="3" id="KW-1003">Cell membrane</keyword>
<dbReference type="PROSITE" id="PS00237">
    <property type="entry name" value="G_PROTEIN_RECEP_F1_1"/>
    <property type="match status" value="1"/>
</dbReference>
<feature type="transmembrane region" description="Helical" evidence="12">
    <location>
        <begin position="212"/>
        <end position="234"/>
    </location>
</feature>
<keyword evidence="6 10" id="KW-0297">G-protein coupled receptor</keyword>
<feature type="region of interest" description="Disordered" evidence="11">
    <location>
        <begin position="433"/>
        <end position="455"/>
    </location>
</feature>
<dbReference type="Proteomes" id="UP000076858">
    <property type="component" value="Unassembled WGS sequence"/>
</dbReference>
<evidence type="ECO:0000313" key="13">
    <source>
        <dbReference type="EMBL" id="KZS07982.1"/>
    </source>
</evidence>
<keyword evidence="5 12" id="KW-1133">Transmembrane helix</keyword>
<dbReference type="Pfam" id="PF00001">
    <property type="entry name" value="7tm_1"/>
    <property type="match status" value="1"/>
</dbReference>
<feature type="transmembrane region" description="Helical" evidence="12">
    <location>
        <begin position="171"/>
        <end position="191"/>
    </location>
</feature>
<dbReference type="InterPro" id="IPR000276">
    <property type="entry name" value="GPCR_Rhodpsn"/>
</dbReference>
<keyword evidence="4 10" id="KW-0812">Transmembrane</keyword>
<name>A0A0P6C309_9CRUS</name>
<feature type="transmembrane region" description="Helical" evidence="12">
    <location>
        <begin position="272"/>
        <end position="294"/>
    </location>
</feature>
<dbReference type="GO" id="GO:0007267">
    <property type="term" value="P:cell-cell signaling"/>
    <property type="evidence" value="ECO:0007669"/>
    <property type="project" value="TreeGrafter"/>
</dbReference>
<dbReference type="GO" id="GO:0004937">
    <property type="term" value="F:alpha1-adrenergic receptor activity"/>
    <property type="evidence" value="ECO:0007669"/>
    <property type="project" value="TreeGrafter"/>
</dbReference>
<comment type="caution">
    <text evidence="13">The sequence shown here is derived from an EMBL/GenBank/DDBJ whole genome shotgun (WGS) entry which is preliminary data.</text>
</comment>
<evidence type="ECO:0000256" key="11">
    <source>
        <dbReference type="SAM" id="MobiDB-lite"/>
    </source>
</evidence>
<dbReference type="PANTHER" id="PTHR24248">
    <property type="entry name" value="ADRENERGIC RECEPTOR-RELATED G-PROTEIN COUPLED RECEPTOR"/>
    <property type="match status" value="1"/>
</dbReference>
<evidence type="ECO:0000256" key="10">
    <source>
        <dbReference type="RuleBase" id="RU000688"/>
    </source>
</evidence>
<dbReference type="PROSITE" id="PS50262">
    <property type="entry name" value="G_PROTEIN_RECEP_F1_2"/>
    <property type="match status" value="1"/>
</dbReference>
<feature type="compositionally biased region" description="Basic residues" evidence="11">
    <location>
        <begin position="347"/>
        <end position="359"/>
    </location>
</feature>
<feature type="transmembrane region" description="Helical" evidence="12">
    <location>
        <begin position="133"/>
        <end position="151"/>
    </location>
</feature>
<evidence type="ECO:0000256" key="2">
    <source>
        <dbReference type="ARBA" id="ARBA00010663"/>
    </source>
</evidence>
<evidence type="ECO:0000256" key="4">
    <source>
        <dbReference type="ARBA" id="ARBA00022692"/>
    </source>
</evidence>
<evidence type="ECO:0000256" key="8">
    <source>
        <dbReference type="ARBA" id="ARBA00023170"/>
    </source>
</evidence>
<feature type="compositionally biased region" description="Polar residues" evidence="11">
    <location>
        <begin position="443"/>
        <end position="455"/>
    </location>
</feature>
<feature type="compositionally biased region" description="Low complexity" evidence="11">
    <location>
        <begin position="370"/>
        <end position="386"/>
    </location>
</feature>
<comment type="subcellular location">
    <subcellularLocation>
        <location evidence="1">Cell membrane</location>
        <topology evidence="1">Multi-pass membrane protein</topology>
    </subcellularLocation>
</comment>
<organism evidence="13 14">
    <name type="scientific">Daphnia magna</name>
    <dbReference type="NCBI Taxonomy" id="35525"/>
    <lineage>
        <taxon>Eukaryota</taxon>
        <taxon>Metazoa</taxon>
        <taxon>Ecdysozoa</taxon>
        <taxon>Arthropoda</taxon>
        <taxon>Crustacea</taxon>
        <taxon>Branchiopoda</taxon>
        <taxon>Diplostraca</taxon>
        <taxon>Cladocera</taxon>
        <taxon>Anomopoda</taxon>
        <taxon>Daphniidae</taxon>
        <taxon>Daphnia</taxon>
    </lineage>
</organism>
<evidence type="ECO:0000256" key="7">
    <source>
        <dbReference type="ARBA" id="ARBA00023136"/>
    </source>
</evidence>
<dbReference type="PANTHER" id="PTHR24248:SF72">
    <property type="entry name" value="G-PROTEIN COUPLED RECEPTORS FAMILY 1 PROFILE DOMAIN-CONTAINING PROTEIN"/>
    <property type="match status" value="1"/>
</dbReference>
<dbReference type="EMBL" id="LRGB01002384">
    <property type="protein sequence ID" value="KZS07982.1"/>
    <property type="molecule type" value="Genomic_DNA"/>
</dbReference>
<protein>
    <submittedName>
        <fullName evidence="13">5-hydroxytryptamine receptor 2B</fullName>
    </submittedName>
</protein>
<feature type="compositionally biased region" description="Basic residues" evidence="11">
    <location>
        <begin position="433"/>
        <end position="442"/>
    </location>
</feature>
<dbReference type="GO" id="GO:0007204">
    <property type="term" value="P:positive regulation of cytosolic calcium ion concentration"/>
    <property type="evidence" value="ECO:0007669"/>
    <property type="project" value="TreeGrafter"/>
</dbReference>
<gene>
    <name evidence="13" type="ORF">APZ42_028368</name>
</gene>
<accession>A0A0P6C309</accession>
<keyword evidence="9 10" id="KW-0807">Transducer</keyword>
<dbReference type="STRING" id="35525.A0A0P6C309"/>
<evidence type="ECO:0000256" key="9">
    <source>
        <dbReference type="ARBA" id="ARBA00023224"/>
    </source>
</evidence>
<dbReference type="AlphaFoldDB" id="A0A0P6C309"/>
<evidence type="ECO:0000256" key="1">
    <source>
        <dbReference type="ARBA" id="ARBA00004651"/>
    </source>
</evidence>
<dbReference type="InterPro" id="IPR017452">
    <property type="entry name" value="GPCR_Rhodpsn_7TM"/>
</dbReference>
<keyword evidence="8 10" id="KW-0675">Receptor</keyword>
<sequence>MQPLAKFVIDVMAKNVSNAGTDFDSSVKYFDSLNAANNVEIITSVSGGVIDTTTEEGLAQLSGLAVFVINGQSSSNGIMSTEASTLQDASVNWLSLGVVVVLSIIVLLTICGNLLILAAVLFNSNLRGPTHILIANLAVADLLLGFLVLPFSATLEVTGNWYFGSVFCDVWAAVDVLCCTASIMSLCVISVDRYIGVTRPLNYYSIVTAKRSTVLCLIVWISSLSISIGPLLGWKERNDFSLGSGNDSSPAIATTILDSSELQACNVNKEKAYVLFSAIGSFYLPTLIILAIYWRIYRTAVKQTKFLESGTKTDKSTSSLSGSEVLTLRVHVGRAIPLKPMATTAVSHHRTSNHLHVAKGRPVARPSTFDSSTNISDRSSITSSSRGKNNKSGRSSQATQLPLDTSPPPLNSELAKDLNELTTGAVMKKKGLANHFQRKNSSRRPSNVTNNSLTSASGTTLTVNAGGGALSSNSGGTTGLSAKMFKFRRQKKAAKTLGIVVGAFLLCWFPFFVILPVEALCSTCNIPSPLFSCCFWLGYCNSCLNPFIYASTSREFKRAFSKILCGRRARWPSGAGGRSFNRKPPQIMAPLHSRHASRNPSVNNVSPPSTLDKTNVQVSATPRPGSDPCALNST</sequence>
<proteinExistence type="inferred from homology"/>